<evidence type="ECO:0000256" key="2">
    <source>
        <dbReference type="ARBA" id="ARBA00022679"/>
    </source>
</evidence>
<dbReference type="PANTHER" id="PTHR45947:SF3">
    <property type="entry name" value="SULFOQUINOVOSYL TRANSFERASE SQD2"/>
    <property type="match status" value="1"/>
</dbReference>
<feature type="domain" description="Glycosyltransferase subfamily 4-like N-terminal" evidence="4">
    <location>
        <begin position="16"/>
        <end position="169"/>
    </location>
</feature>
<dbReference type="InterPro" id="IPR050194">
    <property type="entry name" value="Glycosyltransferase_grp1"/>
</dbReference>
<dbReference type="GO" id="GO:1901137">
    <property type="term" value="P:carbohydrate derivative biosynthetic process"/>
    <property type="evidence" value="ECO:0007669"/>
    <property type="project" value="UniProtKB-ARBA"/>
</dbReference>
<evidence type="ECO:0000313" key="6">
    <source>
        <dbReference type="Proteomes" id="UP000540506"/>
    </source>
</evidence>
<dbReference type="RefSeq" id="WP_184944567.1">
    <property type="nucleotide sequence ID" value="NZ_JACHJV010000002.1"/>
</dbReference>
<sequence length="382" mass="41588">MGSTLVITNDFPPRQGGIETFVHAMAKRMPGDVVVYTSREPGDAAFDARLPFPVVRDTSRTLLPTGRATRRAVEIAQAHGCDRVWFGAAAPLALMAPALRRGGVERLVATTHGHEAWWARTPGARRLIRRIGDGVDVVTYLGRYTRGLIEPALGPNARMSRLVPGVDCEVFRPDYRRGRELRRQLGLHDRPVILCVGRLVPRKGQDMLIRALPLVRRRVPGAVLLIVGQGPDESRLRQLAQHHANGSVYFAGGRSHDETVPYYAASDVFAMPCRTRRAGLEAEALGIVFLEAAASALPVVAGDSGGAPEAVLEGRTGHVVDGRDVEAVAGALTLTLLDPKRADLGAAGRRWVQREWSWDASARHLTRLLSPEHTLVRIALEG</sequence>
<dbReference type="Proteomes" id="UP000540506">
    <property type="component" value="Unassembled WGS sequence"/>
</dbReference>
<dbReference type="EMBL" id="JACHJV010000002">
    <property type="protein sequence ID" value="MBB4927835.1"/>
    <property type="molecule type" value="Genomic_DNA"/>
</dbReference>
<dbReference type="Pfam" id="PF13439">
    <property type="entry name" value="Glyco_transf_4"/>
    <property type="match status" value="1"/>
</dbReference>
<name>A0A7W7R9B8_KITKI</name>
<evidence type="ECO:0000256" key="1">
    <source>
        <dbReference type="ARBA" id="ARBA00022676"/>
    </source>
</evidence>
<organism evidence="5 6">
    <name type="scientific">Kitasatospora kifunensis</name>
    <name type="common">Streptomyces kifunensis</name>
    <dbReference type="NCBI Taxonomy" id="58351"/>
    <lineage>
        <taxon>Bacteria</taxon>
        <taxon>Bacillati</taxon>
        <taxon>Actinomycetota</taxon>
        <taxon>Actinomycetes</taxon>
        <taxon>Kitasatosporales</taxon>
        <taxon>Streptomycetaceae</taxon>
        <taxon>Kitasatospora</taxon>
    </lineage>
</organism>
<protein>
    <submittedName>
        <fullName evidence="5">Phosphatidylinositol alpha-1,6-mannosyltransferase</fullName>
        <ecNumber evidence="5">2.4.1.-</ecNumber>
    </submittedName>
</protein>
<evidence type="ECO:0000259" key="3">
    <source>
        <dbReference type="Pfam" id="PF00534"/>
    </source>
</evidence>
<dbReference type="Pfam" id="PF00534">
    <property type="entry name" value="Glycos_transf_1"/>
    <property type="match status" value="1"/>
</dbReference>
<evidence type="ECO:0000313" key="5">
    <source>
        <dbReference type="EMBL" id="MBB4927835.1"/>
    </source>
</evidence>
<dbReference type="FunFam" id="3.40.50.2000:FF:000069">
    <property type="entry name" value="Alpha-(1-6)-phosphatidylinositol monomannoside mannosyltransferase"/>
    <property type="match status" value="1"/>
</dbReference>
<comment type="caution">
    <text evidence="5">The sequence shown here is derived from an EMBL/GenBank/DDBJ whole genome shotgun (WGS) entry which is preliminary data.</text>
</comment>
<accession>A0A7W7R9B8</accession>
<dbReference type="InterPro" id="IPR028098">
    <property type="entry name" value="Glyco_trans_4-like_N"/>
</dbReference>
<keyword evidence="2 5" id="KW-0808">Transferase</keyword>
<feature type="domain" description="Glycosyl transferase family 1" evidence="3">
    <location>
        <begin position="180"/>
        <end position="351"/>
    </location>
</feature>
<dbReference type="PANTHER" id="PTHR45947">
    <property type="entry name" value="SULFOQUINOVOSYL TRANSFERASE SQD2"/>
    <property type="match status" value="1"/>
</dbReference>
<dbReference type="SUPFAM" id="SSF53756">
    <property type="entry name" value="UDP-Glycosyltransferase/glycogen phosphorylase"/>
    <property type="match status" value="1"/>
</dbReference>
<proteinExistence type="predicted"/>
<dbReference type="AlphaFoldDB" id="A0A7W7R9B8"/>
<keyword evidence="6" id="KW-1185">Reference proteome</keyword>
<dbReference type="InterPro" id="IPR001296">
    <property type="entry name" value="Glyco_trans_1"/>
</dbReference>
<gene>
    <name evidence="5" type="ORF">FHR34_006930</name>
</gene>
<evidence type="ECO:0000259" key="4">
    <source>
        <dbReference type="Pfam" id="PF13439"/>
    </source>
</evidence>
<dbReference type="CDD" id="cd03801">
    <property type="entry name" value="GT4_PimA-like"/>
    <property type="match status" value="1"/>
</dbReference>
<dbReference type="Gene3D" id="3.40.50.2000">
    <property type="entry name" value="Glycogen Phosphorylase B"/>
    <property type="match status" value="2"/>
</dbReference>
<dbReference type="GO" id="GO:0016758">
    <property type="term" value="F:hexosyltransferase activity"/>
    <property type="evidence" value="ECO:0007669"/>
    <property type="project" value="TreeGrafter"/>
</dbReference>
<reference evidence="5 6" key="1">
    <citation type="submission" date="2020-08" db="EMBL/GenBank/DDBJ databases">
        <title>Sequencing the genomes of 1000 actinobacteria strains.</title>
        <authorList>
            <person name="Klenk H.-P."/>
        </authorList>
    </citation>
    <scope>NUCLEOTIDE SEQUENCE [LARGE SCALE GENOMIC DNA]</scope>
    <source>
        <strain evidence="5 6">DSM 41654</strain>
    </source>
</reference>
<dbReference type="EC" id="2.4.1.-" evidence="5"/>
<keyword evidence="1 5" id="KW-0328">Glycosyltransferase</keyword>